<reference evidence="1" key="1">
    <citation type="journal article" date="2015" name="Nature">
        <title>Complex archaea that bridge the gap between prokaryotes and eukaryotes.</title>
        <authorList>
            <person name="Spang A."/>
            <person name="Saw J.H."/>
            <person name="Jorgensen S.L."/>
            <person name="Zaremba-Niedzwiedzka K."/>
            <person name="Martijn J."/>
            <person name="Lind A.E."/>
            <person name="van Eijk R."/>
            <person name="Schleper C."/>
            <person name="Guy L."/>
            <person name="Ettema T.J."/>
        </authorList>
    </citation>
    <scope>NUCLEOTIDE SEQUENCE</scope>
</reference>
<accession>A0A0F9C6J6</accession>
<dbReference type="AlphaFoldDB" id="A0A0F9C6J6"/>
<name>A0A0F9C6J6_9ZZZZ</name>
<evidence type="ECO:0000313" key="1">
    <source>
        <dbReference type="EMBL" id="KKL44784.1"/>
    </source>
</evidence>
<dbReference type="EMBL" id="LAZR01034631">
    <property type="protein sequence ID" value="KKL44784.1"/>
    <property type="molecule type" value="Genomic_DNA"/>
</dbReference>
<gene>
    <name evidence="1" type="ORF">LCGC14_2362230</name>
</gene>
<proteinExistence type="predicted"/>
<protein>
    <submittedName>
        <fullName evidence="1">Uncharacterized protein</fullName>
    </submittedName>
</protein>
<sequence>MGDFKKMEQAYKASSKILEKKMAKERPLDLEILKKVKDTSIIIVAGSYDKIELVLDLIKVPYISIQPHEFDQIELKPDQILIINCPGNISEGIEKVKVFVRRGGFLFTTDWALLNILEKLFPKFVKYNQRPTGDDCVSVQVVDKSNKFLEGLFTDDANPIWWLESSSYPIEILDKEKVQVLVTSKEMQEKYGEAPIVITFNYGDGGTILHMTSHYYLQRAELRTKRHKMSAKKYAMAEMGLTASEAEEMDEELEGLSLGEAESAYSTTQFISNVIVEQQKKIKLRKKAKKKEKNE</sequence>
<organism evidence="1">
    <name type="scientific">marine sediment metagenome</name>
    <dbReference type="NCBI Taxonomy" id="412755"/>
    <lineage>
        <taxon>unclassified sequences</taxon>
        <taxon>metagenomes</taxon>
        <taxon>ecological metagenomes</taxon>
    </lineage>
</organism>
<comment type="caution">
    <text evidence="1">The sequence shown here is derived from an EMBL/GenBank/DDBJ whole genome shotgun (WGS) entry which is preliminary data.</text>
</comment>